<keyword evidence="2" id="KW-1185">Reference proteome</keyword>
<protein>
    <submittedName>
        <fullName evidence="1">Uncharacterized protein</fullName>
    </submittedName>
</protein>
<evidence type="ECO:0000313" key="1">
    <source>
        <dbReference type="EMBL" id="KAJ7359766.1"/>
    </source>
</evidence>
<dbReference type="Proteomes" id="UP001218218">
    <property type="component" value="Unassembled WGS sequence"/>
</dbReference>
<sequence>MEGLCRYWGIYVTAKPDTFSHGSEDAGTVIDDIRKTTGFEISLSKLPPDGLDNQLADNVDIAQRHFKCLLLARLHVLRMFLKIIDSLRDLGDAKSDDTYRKRWLELQIRPSLLGGEKRDIFCYLTKALTTSQPKLEISELDQLIQNHLDYITPRCTPEEKSTTTYIYIVADEVQHALTQLPDAFRSSDGKLCRSVFREMIQSWAAFTGVIIVAAGTGVDSEVLEDSMHSAVQKYSKYERFFDTGSFGIEAKTMQEAYMKRFIPSDVVNYDVFKGLISRTTYWLKGRFRFTAGFISELLAAEFQRPHEVLNQYIFQLTSPPARQKRTVDLPNPISSGINVTDGEIFIPLTTEDEEMEEIPAVSKR</sequence>
<reference evidence="1" key="1">
    <citation type="submission" date="2023-03" db="EMBL/GenBank/DDBJ databases">
        <title>Massive genome expansion in bonnet fungi (Mycena s.s.) driven by repeated elements and novel gene families across ecological guilds.</title>
        <authorList>
            <consortium name="Lawrence Berkeley National Laboratory"/>
            <person name="Harder C.B."/>
            <person name="Miyauchi S."/>
            <person name="Viragh M."/>
            <person name="Kuo A."/>
            <person name="Thoen E."/>
            <person name="Andreopoulos B."/>
            <person name="Lu D."/>
            <person name="Skrede I."/>
            <person name="Drula E."/>
            <person name="Henrissat B."/>
            <person name="Morin E."/>
            <person name="Kohler A."/>
            <person name="Barry K."/>
            <person name="LaButti K."/>
            <person name="Morin E."/>
            <person name="Salamov A."/>
            <person name="Lipzen A."/>
            <person name="Mereny Z."/>
            <person name="Hegedus B."/>
            <person name="Baldrian P."/>
            <person name="Stursova M."/>
            <person name="Weitz H."/>
            <person name="Taylor A."/>
            <person name="Grigoriev I.V."/>
            <person name="Nagy L.G."/>
            <person name="Martin F."/>
            <person name="Kauserud H."/>
        </authorList>
    </citation>
    <scope>NUCLEOTIDE SEQUENCE</scope>
    <source>
        <strain evidence="1">CBHHK002</strain>
    </source>
</reference>
<dbReference type="AlphaFoldDB" id="A0AAD7AIU6"/>
<name>A0AAD7AIU6_9AGAR</name>
<proteinExistence type="predicted"/>
<evidence type="ECO:0000313" key="2">
    <source>
        <dbReference type="Proteomes" id="UP001218218"/>
    </source>
</evidence>
<feature type="non-terminal residue" evidence="1">
    <location>
        <position position="364"/>
    </location>
</feature>
<accession>A0AAD7AIU6</accession>
<organism evidence="1 2">
    <name type="scientific">Mycena albidolilacea</name>
    <dbReference type="NCBI Taxonomy" id="1033008"/>
    <lineage>
        <taxon>Eukaryota</taxon>
        <taxon>Fungi</taxon>
        <taxon>Dikarya</taxon>
        <taxon>Basidiomycota</taxon>
        <taxon>Agaricomycotina</taxon>
        <taxon>Agaricomycetes</taxon>
        <taxon>Agaricomycetidae</taxon>
        <taxon>Agaricales</taxon>
        <taxon>Marasmiineae</taxon>
        <taxon>Mycenaceae</taxon>
        <taxon>Mycena</taxon>
    </lineage>
</organism>
<gene>
    <name evidence="1" type="ORF">DFH08DRAFT_734640</name>
</gene>
<comment type="caution">
    <text evidence="1">The sequence shown here is derived from an EMBL/GenBank/DDBJ whole genome shotgun (WGS) entry which is preliminary data.</text>
</comment>
<dbReference type="EMBL" id="JARIHO010000006">
    <property type="protein sequence ID" value="KAJ7359766.1"/>
    <property type="molecule type" value="Genomic_DNA"/>
</dbReference>